<evidence type="ECO:0000256" key="3">
    <source>
        <dbReference type="ARBA" id="ARBA00023125"/>
    </source>
</evidence>
<dbReference type="Gene3D" id="2.40.50.140">
    <property type="entry name" value="Nucleic acid-binding proteins"/>
    <property type="match status" value="1"/>
</dbReference>
<dbReference type="AlphaFoldDB" id="M4EU87"/>
<keyword evidence="8" id="KW-1185">Reference proteome</keyword>
<dbReference type="OMA" id="WPIISEA"/>
<dbReference type="InParanoid" id="M4EU87"/>
<proteinExistence type="inferred from homology"/>
<evidence type="ECO:0000313" key="7">
    <source>
        <dbReference type="EnsemblPlants" id="Bra032369.1-P"/>
    </source>
</evidence>
<keyword evidence="5" id="KW-0539">Nucleus</keyword>
<dbReference type="InterPro" id="IPR012340">
    <property type="entry name" value="NA-bd_OB-fold"/>
</dbReference>
<sequence>MASSSSSPTEKMEAAFVLSLRFYAFKSNFDFFSKPNQAITLFIAYVSIKVHKILSFTHHDGPTGNSTVSGERKPIKKTVATSATAKPNGKSTASSATVMKPNETTAVSSANSMNPNAVGAVKPEDSSASGSVVVAQTSPGASSVRSVPSTIVKKKPDVVPARQTTSISLRDDSDDDDLDGDMETADNGDPTDVKRARRNTWVRRPFRISGFTNRNVQKISPTPKAVRVIELWPIISEANDLHGTGFLCFSLEGETLEGQLSRQLSTTNPNLLSAVDIYQLSDYMVIPNNRRHKLTPQPFFIRINREASVIKLEHTISGFPAQKFSSLNFMQLIDSATARTYLPGQILIMQDDYPHYPEYQTKLIIGLRINGWMMVKLTLWGNEASLFRQLQAMSHRKYKVVLVTSIIPSICKGKLLLASSSATQFFFDENIKHISGFRSKISIGGE</sequence>
<feature type="region of interest" description="Disordered" evidence="6">
    <location>
        <begin position="154"/>
        <end position="193"/>
    </location>
</feature>
<keyword evidence="3" id="KW-0238">DNA-binding</keyword>
<comment type="similarity">
    <text evidence="1">Belongs to the bZIP family.</text>
</comment>
<dbReference type="HOGENOM" id="CLU_614467_0_0_1"/>
<dbReference type="GO" id="GO:0003677">
    <property type="term" value="F:DNA binding"/>
    <property type="evidence" value="ECO:0007669"/>
    <property type="project" value="UniProtKB-KW"/>
</dbReference>
<name>M4EU87_BRACM</name>
<evidence type="ECO:0000256" key="2">
    <source>
        <dbReference type="ARBA" id="ARBA00023015"/>
    </source>
</evidence>
<dbReference type="Gramene" id="Bra032369.1">
    <property type="protein sequence ID" value="Bra032369.1-P"/>
    <property type="gene ID" value="Bra032369"/>
</dbReference>
<reference evidence="7 8" key="1">
    <citation type="journal article" date="2011" name="Nat. Genet.">
        <title>The genome of the mesopolyploid crop species Brassica rapa.</title>
        <authorList>
            <consortium name="Brassica rapa Genome Sequencing Project Consortium"/>
            <person name="Wang X."/>
            <person name="Wang H."/>
            <person name="Wang J."/>
            <person name="Sun R."/>
            <person name="Wu J."/>
            <person name="Liu S."/>
            <person name="Bai Y."/>
            <person name="Mun J.H."/>
            <person name="Bancroft I."/>
            <person name="Cheng F."/>
            <person name="Huang S."/>
            <person name="Li X."/>
            <person name="Hua W."/>
            <person name="Wang J."/>
            <person name="Wang X."/>
            <person name="Freeling M."/>
            <person name="Pires J.C."/>
            <person name="Paterson A.H."/>
            <person name="Chalhoub B."/>
            <person name="Wang B."/>
            <person name="Hayward A."/>
            <person name="Sharpe A.G."/>
            <person name="Park B.S."/>
            <person name="Weisshaar B."/>
            <person name="Liu B."/>
            <person name="Li B."/>
            <person name="Liu B."/>
            <person name="Tong C."/>
            <person name="Song C."/>
            <person name="Duran C."/>
            <person name="Peng C."/>
            <person name="Geng C."/>
            <person name="Koh C."/>
            <person name="Lin C."/>
            <person name="Edwards D."/>
            <person name="Mu D."/>
            <person name="Shen D."/>
            <person name="Soumpourou E."/>
            <person name="Li F."/>
            <person name="Fraser F."/>
            <person name="Conant G."/>
            <person name="Lassalle G."/>
            <person name="King G.J."/>
            <person name="Bonnema G."/>
            <person name="Tang H."/>
            <person name="Wang H."/>
            <person name="Belcram H."/>
            <person name="Zhou H."/>
            <person name="Hirakawa H."/>
            <person name="Abe H."/>
            <person name="Guo H."/>
            <person name="Wang H."/>
            <person name="Jin H."/>
            <person name="Parkin I.A."/>
            <person name="Batley J."/>
            <person name="Kim J.S."/>
            <person name="Just J."/>
            <person name="Li J."/>
            <person name="Xu J."/>
            <person name="Deng J."/>
            <person name="Kim J.A."/>
            <person name="Li J."/>
            <person name="Yu J."/>
            <person name="Meng J."/>
            <person name="Wang J."/>
            <person name="Min J."/>
            <person name="Poulain J."/>
            <person name="Wang J."/>
            <person name="Hatakeyama K."/>
            <person name="Wu K."/>
            <person name="Wang L."/>
            <person name="Fang L."/>
            <person name="Trick M."/>
            <person name="Links M.G."/>
            <person name="Zhao M."/>
            <person name="Jin M."/>
            <person name="Ramchiary N."/>
            <person name="Drou N."/>
            <person name="Berkman P.J."/>
            <person name="Cai Q."/>
            <person name="Huang Q."/>
            <person name="Li R."/>
            <person name="Tabata S."/>
            <person name="Cheng S."/>
            <person name="Zhang S."/>
            <person name="Zhang S."/>
            <person name="Huang S."/>
            <person name="Sato S."/>
            <person name="Sun S."/>
            <person name="Kwon S.J."/>
            <person name="Choi S.R."/>
            <person name="Lee T.H."/>
            <person name="Fan W."/>
            <person name="Zhao X."/>
            <person name="Tan X."/>
            <person name="Xu X."/>
            <person name="Wang Y."/>
            <person name="Qiu Y."/>
            <person name="Yin Y."/>
            <person name="Li Y."/>
            <person name="Du Y."/>
            <person name="Liao Y."/>
            <person name="Lim Y."/>
            <person name="Narusaka Y."/>
            <person name="Wang Y."/>
            <person name="Wang Z."/>
            <person name="Li Z."/>
            <person name="Wang Z."/>
            <person name="Xiong Z."/>
            <person name="Zhang Z."/>
        </authorList>
    </citation>
    <scope>NUCLEOTIDE SEQUENCE [LARGE SCALE GENOMIC DNA]</scope>
    <source>
        <strain evidence="7 8">cv. Chiifu-401-42</strain>
    </source>
</reference>
<accession>M4EU87</accession>
<dbReference type="PANTHER" id="PTHR46408">
    <property type="entry name" value="BASIC LEUCINE ZIPPER 63"/>
    <property type="match status" value="1"/>
</dbReference>
<evidence type="ECO:0000256" key="6">
    <source>
        <dbReference type="SAM" id="MobiDB-lite"/>
    </source>
</evidence>
<dbReference type="STRING" id="51351.M4EU87"/>
<evidence type="ECO:0000313" key="8">
    <source>
        <dbReference type="Proteomes" id="UP000011750"/>
    </source>
</evidence>
<organism evidence="7 8">
    <name type="scientific">Brassica campestris</name>
    <name type="common">Field mustard</name>
    <dbReference type="NCBI Taxonomy" id="3711"/>
    <lineage>
        <taxon>Eukaryota</taxon>
        <taxon>Viridiplantae</taxon>
        <taxon>Streptophyta</taxon>
        <taxon>Embryophyta</taxon>
        <taxon>Tracheophyta</taxon>
        <taxon>Spermatophyta</taxon>
        <taxon>Magnoliopsida</taxon>
        <taxon>eudicotyledons</taxon>
        <taxon>Gunneridae</taxon>
        <taxon>Pentapetalae</taxon>
        <taxon>rosids</taxon>
        <taxon>malvids</taxon>
        <taxon>Brassicales</taxon>
        <taxon>Brassicaceae</taxon>
        <taxon>Brassiceae</taxon>
        <taxon>Brassica</taxon>
    </lineage>
</organism>
<evidence type="ECO:0000256" key="4">
    <source>
        <dbReference type="ARBA" id="ARBA00023163"/>
    </source>
</evidence>
<dbReference type="EnsemblPlants" id="Bra032369.1">
    <property type="protein sequence ID" value="Bra032369.1-P"/>
    <property type="gene ID" value="Bra032369"/>
</dbReference>
<keyword evidence="4" id="KW-0804">Transcription</keyword>
<evidence type="ECO:0000256" key="1">
    <source>
        <dbReference type="ARBA" id="ARBA00007163"/>
    </source>
</evidence>
<evidence type="ECO:0000256" key="5">
    <source>
        <dbReference type="ARBA" id="ARBA00023242"/>
    </source>
</evidence>
<keyword evidence="2" id="KW-0805">Transcription regulation</keyword>
<feature type="compositionally biased region" description="Acidic residues" evidence="6">
    <location>
        <begin position="172"/>
        <end position="186"/>
    </location>
</feature>
<reference evidence="7 8" key="2">
    <citation type="journal article" date="2018" name="Hortic Res">
        <title>Improved Brassica rapa reference genome by single-molecule sequencing and chromosome conformation capture technologies.</title>
        <authorList>
            <person name="Zhang L."/>
            <person name="Cai X."/>
            <person name="Wu J."/>
            <person name="Liu M."/>
            <person name="Grob S."/>
            <person name="Cheng F."/>
            <person name="Liang J."/>
            <person name="Cai C."/>
            <person name="Liu Z."/>
            <person name="Liu B."/>
            <person name="Wang F."/>
            <person name="Li S."/>
            <person name="Liu F."/>
            <person name="Li X."/>
            <person name="Cheng L."/>
            <person name="Yang W."/>
            <person name="Li M.H."/>
            <person name="Grossniklaus U."/>
            <person name="Zheng H."/>
            <person name="Wang X."/>
        </authorList>
    </citation>
    <scope>NUCLEOTIDE SEQUENCE [LARGE SCALE GENOMIC DNA]</scope>
    <source>
        <strain evidence="7 8">cv. Chiifu-401-42</strain>
    </source>
</reference>
<protein>
    <recommendedName>
        <fullName evidence="9">DUF223 domain-containing protein</fullName>
    </recommendedName>
</protein>
<dbReference type="Proteomes" id="UP000011750">
    <property type="component" value="Chromosome A09"/>
</dbReference>
<evidence type="ECO:0008006" key="9">
    <source>
        <dbReference type="Google" id="ProtNLM"/>
    </source>
</evidence>
<dbReference type="PANTHER" id="PTHR46408:SF19">
    <property type="entry name" value="DUF223 DOMAIN-CONTAINING PROTEIN"/>
    <property type="match status" value="1"/>
</dbReference>
<reference evidence="7" key="3">
    <citation type="submission" date="2023-03" db="UniProtKB">
        <authorList>
            <consortium name="EnsemblPlants"/>
        </authorList>
    </citation>
    <scope>IDENTIFICATION</scope>
    <source>
        <strain evidence="7">cv. Chiifu-401-42</strain>
    </source>
</reference>
<dbReference type="eggNOG" id="KOG0987">
    <property type="taxonomic scope" value="Eukaryota"/>
</dbReference>